<dbReference type="STRING" id="7574.A0A1S3KA21"/>
<dbReference type="PANTHER" id="PTHR10066:SF67">
    <property type="entry name" value="BETA-GLUCURONIDASE"/>
    <property type="match status" value="1"/>
</dbReference>
<name>A0A1S3KA21_LINAN</name>
<dbReference type="PRINTS" id="PR00132">
    <property type="entry name" value="GLHYDRLASE2"/>
</dbReference>
<dbReference type="PANTHER" id="PTHR10066">
    <property type="entry name" value="BETA-GLUCURONIDASE"/>
    <property type="match status" value="1"/>
</dbReference>
<dbReference type="OrthoDB" id="408532at2759"/>
<accession>A0A1S3KA21</accession>
<dbReference type="Gene3D" id="3.20.20.80">
    <property type="entry name" value="Glycosidases"/>
    <property type="match status" value="1"/>
</dbReference>
<dbReference type="EC" id="3.2.1.31" evidence="5 12"/>
<dbReference type="GO" id="GO:0019391">
    <property type="term" value="P:glucuronoside catabolic process"/>
    <property type="evidence" value="ECO:0007669"/>
    <property type="project" value="TreeGrafter"/>
</dbReference>
<dbReference type="Gene3D" id="2.60.120.260">
    <property type="entry name" value="Galactose-binding domain-like"/>
    <property type="match status" value="1"/>
</dbReference>
<dbReference type="FunFam" id="2.60.120.260:FF:000027">
    <property type="entry name" value="Beta-glucuronidase"/>
    <property type="match status" value="1"/>
</dbReference>
<dbReference type="GeneID" id="106180001"/>
<reference evidence="18" key="1">
    <citation type="journal article" date="2015" name="Nat. Commun.">
        <title>The Lingula genome provides insights into brachiopod evolution and the origin of phosphate biomineralization.</title>
        <authorList>
            <person name="Luo Y.J."/>
            <person name="Takeuchi T."/>
            <person name="Koyanagi R."/>
            <person name="Yamada L."/>
            <person name="Kanda M."/>
            <person name="Khalturina M."/>
            <person name="Fujie M."/>
            <person name="Yamasaki S.I."/>
            <person name="Endo K."/>
            <person name="Satoh N."/>
        </authorList>
    </citation>
    <scope>NUCLEOTIDE SEQUENCE</scope>
</reference>
<dbReference type="SUPFAM" id="SSF49785">
    <property type="entry name" value="Galactose-binding domain-like"/>
    <property type="match status" value="1"/>
</dbReference>
<evidence type="ECO:0000256" key="2">
    <source>
        <dbReference type="ARBA" id="ARBA00004371"/>
    </source>
</evidence>
<dbReference type="SUPFAM" id="SSF49303">
    <property type="entry name" value="beta-Galactosidase/glucuronidase domain"/>
    <property type="match status" value="1"/>
</dbReference>
<dbReference type="GO" id="GO:0004566">
    <property type="term" value="F:beta-glucuronidase activity"/>
    <property type="evidence" value="ECO:0007669"/>
    <property type="project" value="UniProtKB-EC"/>
</dbReference>
<dbReference type="Pfam" id="PF02837">
    <property type="entry name" value="Glyco_hydro_2_N"/>
    <property type="match status" value="1"/>
</dbReference>
<dbReference type="GO" id="GO:0005764">
    <property type="term" value="C:lysosome"/>
    <property type="evidence" value="ECO:0007669"/>
    <property type="project" value="UniProtKB-SubCell"/>
</dbReference>
<keyword evidence="7 13" id="KW-0732">Signal</keyword>
<evidence type="ECO:0000259" key="16">
    <source>
        <dbReference type="Pfam" id="PF02837"/>
    </source>
</evidence>
<dbReference type="InterPro" id="IPR023232">
    <property type="entry name" value="Glyco_hydro_2_AS"/>
</dbReference>
<sequence>MLWGIFLVVFFLVQEVWAIHGGMLYPRESESRQIQELNGMWKFRADYSPNRLRGFDQKWFAKPLDQTGPVIPMPVPSSYNDITTNQSLRDFVGWTWYDRTFFVSPEWQNKRVVLRVDSAHYNSIVWVNSIQVMNHSGGHLPFEAEVNKALNFAGENRITITINNTLSPTTLPPGSIEYKTDKNRYPAGYFVQNLQMDFFNYAGIHRSVRLYSTPRTYIDDITIVTRDTSGVVDYNVTLEGNTAGATLTVDVIDKSGVTVASSSQPRGKIMIPKPHLWWPYTSNGQDPAYFYTFKVAIKDSKNIADFYRLPFGIRSVEWTNTQLLINGKPFYCQGVAKHEDADIRGKGLDYPLIARDFNLLKWLGANCFRTSHYPYAEEIMDQADQQGIVVIDECPGVGIKEVSNMGKVSLNHHLEVMEELVRRDKNRPSVIMWSVANEPGSARPEAGPYFKAVIGHTKYLDPYRPVTFVVGGSDFYEDKAAQYTDIICVNHYYAWYSDMGHLDVIQLQMNYDITNWHKTFNKPVIITEYGADTVAGLHKLPSDAFTEEYQVQFMRKYHEIFDALRKQFLAGEMVWNFADFQTDQATTRVDGNKKGVFTRQRQPKMAAHFLRDRYQGLINRRSGRTCRKSFNLSTYFQEL</sequence>
<comment type="subcellular location">
    <subcellularLocation>
        <location evidence="2">Lysosome</location>
    </subcellularLocation>
</comment>
<dbReference type="InterPro" id="IPR006104">
    <property type="entry name" value="Glyco_hydro_2_N"/>
</dbReference>
<feature type="domain" description="Glycosyl hydrolases family 2 sugar binding" evidence="16">
    <location>
        <begin position="34"/>
        <end position="214"/>
    </location>
</feature>
<feature type="chain" id="PRO_5010342644" description="Beta-glucuronidase" evidence="13">
    <location>
        <begin position="19"/>
        <end position="639"/>
    </location>
</feature>
<dbReference type="AlphaFoldDB" id="A0A1S3KA21"/>
<dbReference type="GO" id="GO:0030246">
    <property type="term" value="F:carbohydrate binding"/>
    <property type="evidence" value="ECO:0007669"/>
    <property type="project" value="TreeGrafter"/>
</dbReference>
<evidence type="ECO:0000256" key="1">
    <source>
        <dbReference type="ARBA" id="ARBA00003025"/>
    </source>
</evidence>
<keyword evidence="17" id="KW-1185">Reference proteome</keyword>
<evidence type="ECO:0000256" key="8">
    <source>
        <dbReference type="ARBA" id="ARBA00022801"/>
    </source>
</evidence>
<dbReference type="PROSITE" id="PS00719">
    <property type="entry name" value="GLYCOSYL_HYDROL_F2_1"/>
    <property type="match status" value="1"/>
</dbReference>
<comment type="catalytic activity">
    <reaction evidence="12">
        <text>a beta-D-glucuronoside + H2O = D-glucuronate + an alcohol</text>
        <dbReference type="Rhea" id="RHEA:17633"/>
        <dbReference type="ChEBI" id="CHEBI:15377"/>
        <dbReference type="ChEBI" id="CHEBI:30879"/>
        <dbReference type="ChEBI" id="CHEBI:58720"/>
        <dbReference type="ChEBI" id="CHEBI:83411"/>
        <dbReference type="EC" id="3.2.1.31"/>
    </reaction>
</comment>
<dbReference type="InterPro" id="IPR017853">
    <property type="entry name" value="GH"/>
</dbReference>
<dbReference type="InterPro" id="IPR006103">
    <property type="entry name" value="Glyco_hydro_2_cat"/>
</dbReference>
<evidence type="ECO:0000256" key="3">
    <source>
        <dbReference type="ARBA" id="ARBA00007401"/>
    </source>
</evidence>
<evidence type="ECO:0000256" key="7">
    <source>
        <dbReference type="ARBA" id="ARBA00022729"/>
    </source>
</evidence>
<evidence type="ECO:0000256" key="5">
    <source>
        <dbReference type="ARBA" id="ARBA00012761"/>
    </source>
</evidence>
<keyword evidence="8 12" id="KW-0378">Hydrolase</keyword>
<evidence type="ECO:0000259" key="15">
    <source>
        <dbReference type="Pfam" id="PF02836"/>
    </source>
</evidence>
<evidence type="ECO:0000256" key="12">
    <source>
        <dbReference type="RuleBase" id="RU361154"/>
    </source>
</evidence>
<protein>
    <recommendedName>
        <fullName evidence="6 12">Beta-glucuronidase</fullName>
        <ecNumber evidence="5 12">3.2.1.31</ecNumber>
    </recommendedName>
</protein>
<evidence type="ECO:0000256" key="4">
    <source>
        <dbReference type="ARBA" id="ARBA00011881"/>
    </source>
</evidence>
<evidence type="ECO:0000256" key="10">
    <source>
        <dbReference type="ARBA" id="ARBA00023228"/>
    </source>
</evidence>
<dbReference type="InParanoid" id="A0A1S3KA21"/>
<dbReference type="FunCoup" id="A0A1S3KA21">
    <property type="interactions" value="627"/>
</dbReference>
<dbReference type="KEGG" id="lak:106180001"/>
<evidence type="ECO:0000256" key="13">
    <source>
        <dbReference type="SAM" id="SignalP"/>
    </source>
</evidence>
<evidence type="ECO:0000259" key="14">
    <source>
        <dbReference type="Pfam" id="PF00703"/>
    </source>
</evidence>
<reference evidence="18" key="2">
    <citation type="submission" date="2025-08" db="UniProtKB">
        <authorList>
            <consortium name="RefSeq"/>
        </authorList>
    </citation>
    <scope>IDENTIFICATION</scope>
</reference>
<dbReference type="Pfam" id="PF02836">
    <property type="entry name" value="Glyco_hydro_2_C"/>
    <property type="match status" value="1"/>
</dbReference>
<dbReference type="SUPFAM" id="SSF51445">
    <property type="entry name" value="(Trans)glycosidases"/>
    <property type="match status" value="1"/>
</dbReference>
<dbReference type="GO" id="GO:0005975">
    <property type="term" value="P:carbohydrate metabolic process"/>
    <property type="evidence" value="ECO:0007669"/>
    <property type="project" value="InterPro"/>
</dbReference>
<feature type="domain" description="Glycoside hydrolase family 2 immunoglobulin-like beta-sandwich" evidence="14">
    <location>
        <begin position="216"/>
        <end position="314"/>
    </location>
</feature>
<comment type="subunit">
    <text evidence="4 12">Homotetramer.</text>
</comment>
<dbReference type="GO" id="GO:0005615">
    <property type="term" value="C:extracellular space"/>
    <property type="evidence" value="ECO:0007669"/>
    <property type="project" value="TreeGrafter"/>
</dbReference>
<keyword evidence="9" id="KW-0325">Glycoprotein</keyword>
<comment type="function">
    <text evidence="1 12">Plays an important role in the degradation of dermatan and keratan sulfates.</text>
</comment>
<dbReference type="InterPro" id="IPR006102">
    <property type="entry name" value="Ig-like_GH2"/>
</dbReference>
<gene>
    <name evidence="18" type="primary">LOC106180001</name>
</gene>
<dbReference type="PROSITE" id="PS00608">
    <property type="entry name" value="GLYCOSYL_HYDROL_F2_2"/>
    <property type="match status" value="1"/>
</dbReference>
<proteinExistence type="inferred from homology"/>
<dbReference type="InterPro" id="IPR036156">
    <property type="entry name" value="Beta-gal/glucu_dom_sf"/>
</dbReference>
<keyword evidence="11 12" id="KW-0326">Glycosidase</keyword>
<dbReference type="Pfam" id="PF00703">
    <property type="entry name" value="Glyco_hydro_2"/>
    <property type="match status" value="1"/>
</dbReference>
<evidence type="ECO:0000313" key="18">
    <source>
        <dbReference type="RefSeq" id="XP_013419299.1"/>
    </source>
</evidence>
<evidence type="ECO:0000313" key="17">
    <source>
        <dbReference type="Proteomes" id="UP000085678"/>
    </source>
</evidence>
<dbReference type="InterPro" id="IPR008979">
    <property type="entry name" value="Galactose-bd-like_sf"/>
</dbReference>
<dbReference type="FunFam" id="3.20.20.80:FF:000029">
    <property type="entry name" value="Beta-glucuronidase"/>
    <property type="match status" value="1"/>
</dbReference>
<comment type="similarity">
    <text evidence="3 12">Belongs to the glycosyl hydrolase 2 family.</text>
</comment>
<dbReference type="InterPro" id="IPR023230">
    <property type="entry name" value="Glyco_hydro_2_CS"/>
</dbReference>
<feature type="signal peptide" evidence="13">
    <location>
        <begin position="1"/>
        <end position="18"/>
    </location>
</feature>
<evidence type="ECO:0000256" key="6">
    <source>
        <dbReference type="ARBA" id="ARBA00016205"/>
    </source>
</evidence>
<dbReference type="FunFam" id="2.60.40.10:FF:000628">
    <property type="entry name" value="Beta-glucuronidase"/>
    <property type="match status" value="1"/>
</dbReference>
<dbReference type="InterPro" id="IPR006101">
    <property type="entry name" value="Glyco_hydro_2"/>
</dbReference>
<keyword evidence="10 12" id="KW-0458">Lysosome</keyword>
<dbReference type="InterPro" id="IPR013783">
    <property type="entry name" value="Ig-like_fold"/>
</dbReference>
<dbReference type="Gene3D" id="2.60.40.10">
    <property type="entry name" value="Immunoglobulins"/>
    <property type="match status" value="1"/>
</dbReference>
<dbReference type="NCBIfam" id="NF007538">
    <property type="entry name" value="PRK10150.1"/>
    <property type="match status" value="1"/>
</dbReference>
<comment type="activity regulation">
    <text evidence="12">Inhibited by L-aspartic acid.</text>
</comment>
<dbReference type="Proteomes" id="UP000085678">
    <property type="component" value="Unplaced"/>
</dbReference>
<evidence type="ECO:0000256" key="9">
    <source>
        <dbReference type="ARBA" id="ARBA00023180"/>
    </source>
</evidence>
<feature type="domain" description="Glycoside hydrolase family 2 catalytic" evidence="15">
    <location>
        <begin position="317"/>
        <end position="616"/>
    </location>
</feature>
<evidence type="ECO:0000256" key="11">
    <source>
        <dbReference type="ARBA" id="ARBA00023295"/>
    </source>
</evidence>
<organism evidence="17 18">
    <name type="scientific">Lingula anatina</name>
    <name type="common">Brachiopod</name>
    <name type="synonym">Lingula unguis</name>
    <dbReference type="NCBI Taxonomy" id="7574"/>
    <lineage>
        <taxon>Eukaryota</taxon>
        <taxon>Metazoa</taxon>
        <taxon>Spiralia</taxon>
        <taxon>Lophotrochozoa</taxon>
        <taxon>Brachiopoda</taxon>
        <taxon>Linguliformea</taxon>
        <taxon>Lingulata</taxon>
        <taxon>Lingulida</taxon>
        <taxon>Linguloidea</taxon>
        <taxon>Lingulidae</taxon>
        <taxon>Lingula</taxon>
    </lineage>
</organism>
<dbReference type="RefSeq" id="XP_013419299.1">
    <property type="nucleotide sequence ID" value="XM_013563845.1"/>
</dbReference>